<dbReference type="RefSeq" id="WP_264794857.1">
    <property type="nucleotide sequence ID" value="NZ_BRVS01000004.1"/>
</dbReference>
<comment type="caution">
    <text evidence="2">The sequence shown here is derived from an EMBL/GenBank/DDBJ whole genome shotgun (WGS) entry which is preliminary data.</text>
</comment>
<keyword evidence="3" id="KW-1185">Reference proteome</keyword>
<organism evidence="2 3">
    <name type="scientific">Arthrobacter mangrovi</name>
    <dbReference type="NCBI Taxonomy" id="2966350"/>
    <lineage>
        <taxon>Bacteria</taxon>
        <taxon>Bacillati</taxon>
        <taxon>Actinomycetota</taxon>
        <taxon>Actinomycetes</taxon>
        <taxon>Micrococcales</taxon>
        <taxon>Micrococcaceae</taxon>
        <taxon>Arthrobacter</taxon>
    </lineage>
</organism>
<evidence type="ECO:0000313" key="3">
    <source>
        <dbReference type="Proteomes" id="UP001209654"/>
    </source>
</evidence>
<evidence type="ECO:0000256" key="1">
    <source>
        <dbReference type="SAM" id="MobiDB-lite"/>
    </source>
</evidence>
<name>A0ABQ5MRW4_9MICC</name>
<accession>A0ABQ5MRW4</accession>
<feature type="region of interest" description="Disordered" evidence="1">
    <location>
        <begin position="1"/>
        <end position="83"/>
    </location>
</feature>
<sequence length="83" mass="8867">MTQQPSEDLPRDEHLREDVGVPAPEQESAAEFDEDTFTSGQLNAGQRVPGLSPEGEYKASEDPERGAEPGQDGFLPPGSASRA</sequence>
<dbReference type="EMBL" id="BRVS01000004">
    <property type="protein sequence ID" value="GLB66714.1"/>
    <property type="molecule type" value="Genomic_DNA"/>
</dbReference>
<dbReference type="Proteomes" id="UP001209654">
    <property type="component" value="Unassembled WGS sequence"/>
</dbReference>
<evidence type="ECO:0000313" key="2">
    <source>
        <dbReference type="EMBL" id="GLB66714.1"/>
    </source>
</evidence>
<proteinExistence type="predicted"/>
<gene>
    <name evidence="2" type="ORF">AHIS1636_11530</name>
</gene>
<feature type="compositionally biased region" description="Basic and acidic residues" evidence="1">
    <location>
        <begin position="8"/>
        <end position="19"/>
    </location>
</feature>
<reference evidence="2 3" key="1">
    <citation type="journal article" date="2023" name="Int. J. Syst. Evol. Microbiol.">
        <title>Arthrobacter mangrovi sp. nov., an actinobacterium isolated from the rhizosphere of a mangrove.</title>
        <authorList>
            <person name="Hamada M."/>
            <person name="Saitou S."/>
            <person name="Enomoto N."/>
            <person name="Nanri K."/>
            <person name="Hidaka K."/>
            <person name="Miura T."/>
            <person name="Tamura T."/>
        </authorList>
    </citation>
    <scope>NUCLEOTIDE SEQUENCE [LARGE SCALE GENOMIC DNA]</scope>
    <source>
        <strain evidence="2 3">NBRC 112813</strain>
    </source>
</reference>
<protein>
    <submittedName>
        <fullName evidence="2">Uncharacterized protein</fullName>
    </submittedName>
</protein>
<feature type="compositionally biased region" description="Basic and acidic residues" evidence="1">
    <location>
        <begin position="55"/>
        <end position="67"/>
    </location>
</feature>